<sequence length="195" mass="21092">MTGLAKGLGREKVSQPRPPTTAVVLVTTLPDCKRDYRSVMTEAREKVSLERLGIVNSRIKPAANGGLLIQIPGKDREQKADDLAERLRALWVTDPSISVVRPSKFAEMRVRGLDVSVSPEDVASAIIGISGCARGVVRVGEIRWSPLGFGSVWVRCPVSVARMILDVEKLSVGGHGRAVARPPTYLLPLSRFGSL</sequence>
<dbReference type="Proteomes" id="UP001497644">
    <property type="component" value="Unassembled WGS sequence"/>
</dbReference>
<evidence type="ECO:0000313" key="1">
    <source>
        <dbReference type="EMBL" id="CAL1672603.1"/>
    </source>
</evidence>
<evidence type="ECO:0000313" key="2">
    <source>
        <dbReference type="Proteomes" id="UP001497644"/>
    </source>
</evidence>
<dbReference type="EMBL" id="CAXIPU020000724">
    <property type="protein sequence ID" value="CAL1672603.1"/>
    <property type="molecule type" value="Genomic_DNA"/>
</dbReference>
<protein>
    <submittedName>
        <fullName evidence="1">Uncharacterized protein</fullName>
    </submittedName>
</protein>
<gene>
    <name evidence="1" type="ORF">LPLAT_LOCUS9509</name>
</gene>
<name>A0AAV2MZ97_9HYME</name>
<dbReference type="AlphaFoldDB" id="A0AAV2MZ97"/>
<comment type="caution">
    <text evidence="1">The sequence shown here is derived from an EMBL/GenBank/DDBJ whole genome shotgun (WGS) entry which is preliminary data.</text>
</comment>
<accession>A0AAV2MZ97</accession>
<keyword evidence="2" id="KW-1185">Reference proteome</keyword>
<organism evidence="1 2">
    <name type="scientific">Lasius platythorax</name>
    <dbReference type="NCBI Taxonomy" id="488582"/>
    <lineage>
        <taxon>Eukaryota</taxon>
        <taxon>Metazoa</taxon>
        <taxon>Ecdysozoa</taxon>
        <taxon>Arthropoda</taxon>
        <taxon>Hexapoda</taxon>
        <taxon>Insecta</taxon>
        <taxon>Pterygota</taxon>
        <taxon>Neoptera</taxon>
        <taxon>Endopterygota</taxon>
        <taxon>Hymenoptera</taxon>
        <taxon>Apocrita</taxon>
        <taxon>Aculeata</taxon>
        <taxon>Formicoidea</taxon>
        <taxon>Formicidae</taxon>
        <taxon>Formicinae</taxon>
        <taxon>Lasius</taxon>
        <taxon>Lasius</taxon>
    </lineage>
</organism>
<reference evidence="1" key="1">
    <citation type="submission" date="2024-04" db="EMBL/GenBank/DDBJ databases">
        <authorList>
            <consortium name="Molecular Ecology Group"/>
        </authorList>
    </citation>
    <scope>NUCLEOTIDE SEQUENCE</scope>
</reference>
<proteinExistence type="predicted"/>